<dbReference type="InterPro" id="IPR005134">
    <property type="entry name" value="UPF0114"/>
</dbReference>
<evidence type="ECO:0000313" key="3">
    <source>
        <dbReference type="EnsemblPlants" id="Ma07_p28720.1"/>
    </source>
</evidence>
<evidence type="ECO:0000256" key="1">
    <source>
        <dbReference type="SAM" id="Phobius"/>
    </source>
</evidence>
<proteinExistence type="predicted"/>
<reference evidence="3" key="2">
    <citation type="submission" date="2021-05" db="UniProtKB">
        <authorList>
            <consortium name="EnsemblPlants"/>
        </authorList>
    </citation>
    <scope>IDENTIFICATION</scope>
    <source>
        <strain evidence="3">subsp. malaccensis</strain>
    </source>
</reference>
<sequence length="329" mass="36008">MSGASRLLRTTRALRSDRLPSSSSCSRLLPPRFAWRGGEKERLAGCQGRKKVAAASDATVVLPDTKQKPSSAEGMEIAHLSTLITELADAARRLLDPSKRAVWVKNWRTVAEILIEKVHLTHPLPFLRHQTHACLPQGVTGCRSFTLIAVAGSLIGSILCFVEGCFFVLESYCQYFQPGMDQGGIIRSLVEAIDMFLVGTALLTFGISLYVMFASSEEMKQKRGWQTAKSCFGSFNLKKLADSMEMQSMSHAKSRLGHAVLLILQTGVVDKFKNVRLASGMDLACFAAAVFVSSACVFLLSKLSMQHSKTEQDISCHVSDAGKGMIRRT</sequence>
<keyword evidence="1" id="KW-0472">Membrane</keyword>
<dbReference type="EMBL" id="HG996473">
    <property type="protein sequence ID" value="CAG1858055.1"/>
    <property type="molecule type" value="Genomic_DNA"/>
</dbReference>
<name>A0A804K106_MUSAM</name>
<evidence type="ECO:0000313" key="2">
    <source>
        <dbReference type="EMBL" id="CAG1858055.1"/>
    </source>
</evidence>
<dbReference type="PANTHER" id="PTHR31721">
    <property type="entry name" value="OS06G0710300 PROTEIN"/>
    <property type="match status" value="1"/>
</dbReference>
<dbReference type="Proteomes" id="UP000012960">
    <property type="component" value="Unplaced"/>
</dbReference>
<dbReference type="AlphaFoldDB" id="A0A804K106"/>
<keyword evidence="1" id="KW-1133">Transmembrane helix</keyword>
<organism evidence="3 4">
    <name type="scientific">Musa acuminata subsp. malaccensis</name>
    <name type="common">Wild banana</name>
    <name type="synonym">Musa malaccensis</name>
    <dbReference type="NCBI Taxonomy" id="214687"/>
    <lineage>
        <taxon>Eukaryota</taxon>
        <taxon>Viridiplantae</taxon>
        <taxon>Streptophyta</taxon>
        <taxon>Embryophyta</taxon>
        <taxon>Tracheophyta</taxon>
        <taxon>Spermatophyta</taxon>
        <taxon>Magnoliopsida</taxon>
        <taxon>Liliopsida</taxon>
        <taxon>Zingiberales</taxon>
        <taxon>Musaceae</taxon>
        <taxon>Musa</taxon>
    </lineage>
</organism>
<feature type="transmembrane region" description="Helical" evidence="1">
    <location>
        <begin position="189"/>
        <end position="213"/>
    </location>
</feature>
<gene>
    <name evidence="2" type="ORF">GSMUA_25830.1</name>
</gene>
<dbReference type="EnsemblPlants" id="Ma07_t28720.1">
    <property type="protein sequence ID" value="Ma07_p28720.1"/>
    <property type="gene ID" value="Ma07_g28720"/>
</dbReference>
<accession>A0A804K106</accession>
<dbReference type="InParanoid" id="A0A804K106"/>
<keyword evidence="1" id="KW-0812">Transmembrane</keyword>
<dbReference type="FunCoup" id="A0A804K106">
    <property type="interactions" value="3"/>
</dbReference>
<feature type="transmembrane region" description="Helical" evidence="1">
    <location>
        <begin position="281"/>
        <end position="300"/>
    </location>
</feature>
<feature type="transmembrane region" description="Helical" evidence="1">
    <location>
        <begin position="145"/>
        <end position="169"/>
    </location>
</feature>
<dbReference type="Gramene" id="Ma07_t28720.1">
    <property type="protein sequence ID" value="Ma07_p28720.1"/>
    <property type="gene ID" value="Ma07_g28720"/>
</dbReference>
<dbReference type="Pfam" id="PF03350">
    <property type="entry name" value="UPF0114"/>
    <property type="match status" value="1"/>
</dbReference>
<keyword evidence="4" id="KW-1185">Reference proteome</keyword>
<evidence type="ECO:0000313" key="4">
    <source>
        <dbReference type="Proteomes" id="UP000012960"/>
    </source>
</evidence>
<dbReference type="GO" id="GO:0009941">
    <property type="term" value="C:chloroplast envelope"/>
    <property type="evidence" value="ECO:0000318"/>
    <property type="project" value="GO_Central"/>
</dbReference>
<dbReference type="PANTHER" id="PTHR31721:SF3">
    <property type="entry name" value="EXPRESSED PROTEIN"/>
    <property type="match status" value="1"/>
</dbReference>
<reference evidence="2" key="1">
    <citation type="submission" date="2021-03" db="EMBL/GenBank/DDBJ databases">
        <authorList>
            <consortium name="Genoscope - CEA"/>
            <person name="William W."/>
        </authorList>
    </citation>
    <scope>NUCLEOTIDE SEQUENCE</scope>
    <source>
        <strain evidence="2">Doubled-haploid Pahang</strain>
    </source>
</reference>
<protein>
    <submittedName>
        <fullName evidence="2">(wild Malaysian banana) hypothetical protein</fullName>
    </submittedName>
</protein>